<proteinExistence type="predicted"/>
<evidence type="ECO:0000313" key="1">
    <source>
        <dbReference type="EMBL" id="KAB2103058.1"/>
    </source>
</evidence>
<name>A0ACB6FFF7_9PLEO</name>
<sequence>MSTDETPVGWLPSIDEWFDYVLDSEDGHELDFLPPNSDRELSEGDFEGWNEMHATEDENGYPGDDPTMNDLEKWHHNQNDAWGEGEAQADAEVAESIGTIAPEDKTPLAKTIKDGTDRCKKAMGNNSAKLEQDIEDANQSFHVEIGLMNEWHERIKAQDLILDKRKEIHVRLPTNQVVTPAHNALVDEDAKEGIHIAESFGAIKTEKANIRAKLASQVEKAEDAYRKDSVTLSTQIKCLRNVAELSGVDLDTGFDECIFCEPVAPVFGVQSSTQIQGSSSTQPKQSNTANVHKRHKPTVPVVNIVEEDCSNCGRLQEELSTARGKIDRIQAAAPVPDMRKFIRHGEQILSELVHQHDSADEAATKELEDKKLSTEAALNDLIYEHARIKKIHIGIGHLWEHENQGLWQEKFDLCREELVRIKKKQQALENHDFRCDEKLNKRQWNSKELLVKQIKFYDSLLSLARSHVVNRWEI</sequence>
<protein>
    <submittedName>
        <fullName evidence="1">Uncharacterized protein</fullName>
    </submittedName>
</protein>
<evidence type="ECO:0000313" key="2">
    <source>
        <dbReference type="Proteomes" id="UP000293547"/>
    </source>
</evidence>
<comment type="caution">
    <text evidence="1">The sequence shown here is derived from an EMBL/GenBank/DDBJ whole genome shotgun (WGS) entry which is preliminary data.</text>
</comment>
<reference evidence="1 2" key="1">
    <citation type="journal article" date="2019" name="bioRxiv">
        <title>Genomics, evolutionary history and diagnostics of the Alternaria alternata species group including apple and Asian pear pathotypes.</title>
        <authorList>
            <person name="Armitage A.D."/>
            <person name="Cockerton H.M."/>
            <person name="Sreenivasaprasad S."/>
            <person name="Woodhall J.W."/>
            <person name="Lane C.R."/>
            <person name="Harrison R.J."/>
            <person name="Clarkson J.P."/>
        </authorList>
    </citation>
    <scope>NUCLEOTIDE SEQUENCE [LARGE SCALE GENOMIC DNA]</scope>
    <source>
        <strain evidence="1 2">FERA 650</strain>
    </source>
</reference>
<dbReference type="EMBL" id="PDWZ02000009">
    <property type="protein sequence ID" value="KAB2103058.1"/>
    <property type="molecule type" value="Genomic_DNA"/>
</dbReference>
<keyword evidence="2" id="KW-1185">Reference proteome</keyword>
<organism evidence="1 2">
    <name type="scientific">Alternaria gaisen</name>
    <dbReference type="NCBI Taxonomy" id="167740"/>
    <lineage>
        <taxon>Eukaryota</taxon>
        <taxon>Fungi</taxon>
        <taxon>Dikarya</taxon>
        <taxon>Ascomycota</taxon>
        <taxon>Pezizomycotina</taxon>
        <taxon>Dothideomycetes</taxon>
        <taxon>Pleosporomycetidae</taxon>
        <taxon>Pleosporales</taxon>
        <taxon>Pleosporineae</taxon>
        <taxon>Pleosporaceae</taxon>
        <taxon>Alternaria</taxon>
        <taxon>Alternaria sect. Alternaria</taxon>
    </lineage>
</organism>
<gene>
    <name evidence="1" type="ORF">AG0111_0g8920</name>
</gene>
<accession>A0ACB6FFF7</accession>
<dbReference type="Proteomes" id="UP000293547">
    <property type="component" value="Unassembled WGS sequence"/>
</dbReference>